<evidence type="ECO:0000313" key="2">
    <source>
        <dbReference type="Proteomes" id="UP000252558"/>
    </source>
</evidence>
<keyword evidence="2" id="KW-1185">Reference proteome</keyword>
<name>A0A368NDV6_9GAMM</name>
<dbReference type="EMBL" id="QPID01000008">
    <property type="protein sequence ID" value="RCU48827.1"/>
    <property type="molecule type" value="Genomic_DNA"/>
</dbReference>
<dbReference type="InterPro" id="IPR002195">
    <property type="entry name" value="Dihydroorotase_CS"/>
</dbReference>
<dbReference type="AlphaFoldDB" id="A0A368NDV6"/>
<comment type="caution">
    <text evidence="1">The sequence shown here is derived from an EMBL/GenBank/DDBJ whole genome shotgun (WGS) entry which is preliminary data.</text>
</comment>
<protein>
    <submittedName>
        <fullName evidence="1">Uncharacterized protein</fullName>
    </submittedName>
</protein>
<proteinExistence type="predicted"/>
<dbReference type="Proteomes" id="UP000252558">
    <property type="component" value="Unassembled WGS sequence"/>
</dbReference>
<evidence type="ECO:0000313" key="1">
    <source>
        <dbReference type="EMBL" id="RCU48827.1"/>
    </source>
</evidence>
<organism evidence="1 2">
    <name type="scientific">Corallincola holothuriorum</name>
    <dbReference type="NCBI Taxonomy" id="2282215"/>
    <lineage>
        <taxon>Bacteria</taxon>
        <taxon>Pseudomonadati</taxon>
        <taxon>Pseudomonadota</taxon>
        <taxon>Gammaproteobacteria</taxon>
        <taxon>Alteromonadales</taxon>
        <taxon>Psychromonadaceae</taxon>
        <taxon>Corallincola</taxon>
    </lineage>
</organism>
<dbReference type="GO" id="GO:0016812">
    <property type="term" value="F:hydrolase activity, acting on carbon-nitrogen (but not peptide) bonds, in cyclic amides"/>
    <property type="evidence" value="ECO:0007669"/>
    <property type="project" value="InterPro"/>
</dbReference>
<accession>A0A368NDV6</accession>
<dbReference type="PROSITE" id="PS00482">
    <property type="entry name" value="DIHYDROOROTASE_1"/>
    <property type="match status" value="1"/>
</dbReference>
<reference evidence="1 2" key="1">
    <citation type="submission" date="2018-07" db="EMBL/GenBank/DDBJ databases">
        <title>Corallincola holothuriorum sp. nov., a new facultative anaerobe isolated from sea cucumber Apostichopus japonicus.</title>
        <authorList>
            <person name="Xia H."/>
        </authorList>
    </citation>
    <scope>NUCLEOTIDE SEQUENCE [LARGE SCALE GENOMIC DNA]</scope>
    <source>
        <strain evidence="1 2">C4</strain>
    </source>
</reference>
<gene>
    <name evidence="1" type="ORF">DU002_13675</name>
</gene>
<sequence>MIFSKFDAILTSEDAHLHLRQAAFIWHFLITVQLSAHTPQIGAENSFKLFRVCANRKKNEIGG</sequence>